<proteinExistence type="predicted"/>
<evidence type="ECO:0000313" key="6">
    <source>
        <dbReference type="Ensembl" id="ENSHHUP00000056289.1"/>
    </source>
</evidence>
<evidence type="ECO:0000256" key="1">
    <source>
        <dbReference type="ARBA" id="ARBA00022614"/>
    </source>
</evidence>
<evidence type="ECO:0000313" key="7">
    <source>
        <dbReference type="Proteomes" id="UP000314982"/>
    </source>
</evidence>
<dbReference type="Pfam" id="PF13516">
    <property type="entry name" value="LRR_6"/>
    <property type="match status" value="3"/>
</dbReference>
<dbReference type="InterPro" id="IPR007111">
    <property type="entry name" value="NACHT_NTPase"/>
</dbReference>
<name>A0A4W5P5F0_9TELE</name>
<protein>
    <recommendedName>
        <fullName evidence="5">NACHT domain-containing protein</fullName>
    </recommendedName>
</protein>
<dbReference type="Gene3D" id="1.10.533.20">
    <property type="match status" value="1"/>
</dbReference>
<evidence type="ECO:0000256" key="4">
    <source>
        <dbReference type="ARBA" id="ARBA00022840"/>
    </source>
</evidence>
<keyword evidence="7" id="KW-1185">Reference proteome</keyword>
<dbReference type="InterPro" id="IPR041267">
    <property type="entry name" value="NLRP_HD2"/>
</dbReference>
<evidence type="ECO:0000256" key="3">
    <source>
        <dbReference type="ARBA" id="ARBA00022741"/>
    </source>
</evidence>
<dbReference type="SMART" id="SM00368">
    <property type="entry name" value="LRR_RI"/>
    <property type="match status" value="6"/>
</dbReference>
<sequence length="1356" mass="151416">IAMEDVEAEEDVQTVLTQETHELADILSYQDDGFLTMLYEMMDISSRERLVQLASHRERILGLLNYFRTAEPAICRQFLQMVCMLCENMPMLLESRLMSVAGSVTSKYLCNVHVPYMPSQECCLKRPRIGKHQSFHVSVIFVMGFEFEKTCIPCELALADRRLSPPELQEGAVEDRVTVDSLLGSEARVTLLLGQAGSGKTLLMHCLGQRWAQDAFPSFHLLVLLEFRQLNLVARPLSLKELLFRFFLPPEGGEEEGAAVLDFILHNPEKICWIFDGYDEFHTKIIHSGSLSSPFDPQCPLPMAELISGLCSRRILPGCTLLITCRPRDVTDLESSVDCIGELLGFNWRSVKEYAEQYFQDKDLDLKEKVVSHLLANHHLLTMCYLPSLCHICCVCLDHIFSRGGSQSQDLPQLPTTLTQVYLQILCAFLSRCPGKVTPLLQSHRAEVTQLSCMAMKGLEDSRIVFLSEEVPPGLLDFVTKAGLLSQVDLTHEDGSKGQGYTFMHLTMQEFMGALHIMTSEDITEAQLRKKFNLKTRWTTKSDPKTVFTDSLHLYVCGLAAPACSPYLLQLVEGAGAVRWVKKRQALVLKLLRNLAVSTNLTGPKVVELCHCIQETQNAQLAREMVGSRPCFELRNITLNPVDLDSLAFVVSSAGVGMGLDFGACSMELECLDILPSCQHIDYLIFRSRKYDDRFADKLSCILPRLPTLKRFDKCAQGEALECEIAIRIIVDMHIYKDLFVSVYYPPPHPPPTFVSISNNALENKGLKKLLDLLPQLSNIQEINVSENAVSMEGVVQLAGTLCSHRNMSEVNVRYSHPITVLYRPHFLTHSDIHPTDMNKLCRRLIRCPGLLELDFSHGSLKDDAIENLLKILPKMKCLHLLKMSHVQMSTDGALLLVRSLIECQRVRAVELRYVRLRMFRSSFIHVVHKFCFICRYIYYLLCMIQVNRLCLFPNKFMLALGLVDCAVQGHHLVSLQTVLQRCPLLQDLDLSHNNIGRVGAEFLCSVLPSLVSLRKLCLESKETSEDLVLLLAEGLLQAKSIESLNLSGHVISDRGAVVLTRTLQNLPNIRTINLSLCSGWTAAGALVLFKGLGQCLSLEGISLDSAQLDQESTVFLAQGLHAMTSLKSLNKKVTMVTGSPGEGSTLVLLASLEGLKAMEEIELEGMRMSDEGVEELIKHLPTWTGLRKISLSDNSIGDQAGERLVQSLANCTELELPAWLTVSVQRMSGKGRATVSGGPYTGSKGLYSSGSHVHDQFDQIPLLSLSLPVNCVSFAWNGCGDDVAVKLSEVLPQCQKLRRLDLESNSISATGAEALARSLRSCPSLEVIRLWRNSISTSDAQRLRQREKRLNFFST</sequence>
<dbReference type="PROSITE" id="PS50837">
    <property type="entry name" value="NACHT"/>
    <property type="match status" value="1"/>
</dbReference>
<reference evidence="6" key="3">
    <citation type="submission" date="2025-09" db="UniProtKB">
        <authorList>
            <consortium name="Ensembl"/>
        </authorList>
    </citation>
    <scope>IDENTIFICATION</scope>
</reference>
<dbReference type="GO" id="GO:0005524">
    <property type="term" value="F:ATP binding"/>
    <property type="evidence" value="ECO:0007669"/>
    <property type="project" value="UniProtKB-KW"/>
</dbReference>
<dbReference type="Proteomes" id="UP000314982">
    <property type="component" value="Unassembled WGS sequence"/>
</dbReference>
<dbReference type="InterPro" id="IPR027417">
    <property type="entry name" value="P-loop_NTPase"/>
</dbReference>
<dbReference type="Pfam" id="PF17776">
    <property type="entry name" value="NLRC4_HD2"/>
    <property type="match status" value="1"/>
</dbReference>
<dbReference type="InterPro" id="IPR001611">
    <property type="entry name" value="Leu-rich_rpt"/>
</dbReference>
<feature type="domain" description="NACHT" evidence="5">
    <location>
        <begin position="188"/>
        <end position="327"/>
    </location>
</feature>
<dbReference type="Gene3D" id="3.40.50.300">
    <property type="entry name" value="P-loop containing nucleotide triphosphate hydrolases"/>
    <property type="match status" value="1"/>
</dbReference>
<dbReference type="InterPro" id="IPR032675">
    <property type="entry name" value="LRR_dom_sf"/>
</dbReference>
<dbReference type="SUPFAM" id="SSF52540">
    <property type="entry name" value="P-loop containing nucleoside triphosphate hydrolases"/>
    <property type="match status" value="1"/>
</dbReference>
<dbReference type="Gene3D" id="3.80.10.10">
    <property type="entry name" value="Ribonuclease Inhibitor"/>
    <property type="match status" value="4"/>
</dbReference>
<dbReference type="Ensembl" id="ENSHHUT00000058233.1">
    <property type="protein sequence ID" value="ENSHHUP00000056289.1"/>
    <property type="gene ID" value="ENSHHUG00000033582.1"/>
</dbReference>
<dbReference type="PANTHER" id="PTHR47189">
    <property type="entry name" value="MHC CLASS II TRANSACTIVATOR"/>
    <property type="match status" value="1"/>
</dbReference>
<dbReference type="GeneTree" id="ENSGT00940000160652"/>
<dbReference type="GO" id="GO:0045348">
    <property type="term" value="P:positive regulation of MHC class II biosynthetic process"/>
    <property type="evidence" value="ECO:0007669"/>
    <property type="project" value="TreeGrafter"/>
</dbReference>
<dbReference type="SUPFAM" id="SSF52047">
    <property type="entry name" value="RNI-like"/>
    <property type="match status" value="2"/>
</dbReference>
<keyword evidence="4" id="KW-0067">ATP-binding</keyword>
<dbReference type="STRING" id="62062.ENSHHUP00000056289"/>
<evidence type="ECO:0000256" key="2">
    <source>
        <dbReference type="ARBA" id="ARBA00022737"/>
    </source>
</evidence>
<dbReference type="PANTHER" id="PTHR47189:SF1">
    <property type="entry name" value="MHC CLASS II TRANSACTIVATOR"/>
    <property type="match status" value="1"/>
</dbReference>
<keyword evidence="1" id="KW-0433">Leucine-rich repeat</keyword>
<dbReference type="GO" id="GO:0045944">
    <property type="term" value="P:positive regulation of transcription by RNA polymerase II"/>
    <property type="evidence" value="ECO:0007669"/>
    <property type="project" value="TreeGrafter"/>
</dbReference>
<keyword evidence="3" id="KW-0547">Nucleotide-binding</keyword>
<evidence type="ECO:0000259" key="5">
    <source>
        <dbReference type="PROSITE" id="PS50837"/>
    </source>
</evidence>
<reference evidence="6" key="2">
    <citation type="submission" date="2025-08" db="UniProtKB">
        <authorList>
            <consortium name="Ensembl"/>
        </authorList>
    </citation>
    <scope>IDENTIFICATION</scope>
</reference>
<dbReference type="Pfam" id="PF05729">
    <property type="entry name" value="NACHT"/>
    <property type="match status" value="1"/>
</dbReference>
<dbReference type="GO" id="GO:0045345">
    <property type="term" value="P:positive regulation of MHC class I biosynthetic process"/>
    <property type="evidence" value="ECO:0007669"/>
    <property type="project" value="TreeGrafter"/>
</dbReference>
<accession>A0A4W5P5F0</accession>
<organism evidence="6 7">
    <name type="scientific">Hucho hucho</name>
    <name type="common">huchen</name>
    <dbReference type="NCBI Taxonomy" id="62062"/>
    <lineage>
        <taxon>Eukaryota</taxon>
        <taxon>Metazoa</taxon>
        <taxon>Chordata</taxon>
        <taxon>Craniata</taxon>
        <taxon>Vertebrata</taxon>
        <taxon>Euteleostomi</taxon>
        <taxon>Actinopterygii</taxon>
        <taxon>Neopterygii</taxon>
        <taxon>Teleostei</taxon>
        <taxon>Protacanthopterygii</taxon>
        <taxon>Salmoniformes</taxon>
        <taxon>Salmonidae</taxon>
        <taxon>Salmoninae</taxon>
        <taxon>Hucho</taxon>
    </lineage>
</organism>
<keyword evidence="2" id="KW-0677">Repeat</keyword>
<reference evidence="7" key="1">
    <citation type="submission" date="2018-06" db="EMBL/GenBank/DDBJ databases">
        <title>Genome assembly of Danube salmon.</title>
        <authorList>
            <person name="Macqueen D.J."/>
            <person name="Gundappa M.K."/>
        </authorList>
    </citation>
    <scope>NUCLEOTIDE SEQUENCE [LARGE SCALE GENOMIC DNA]</scope>
</reference>